<dbReference type="PANTHER" id="PTHR43649">
    <property type="entry name" value="ARABINOSE-BINDING PROTEIN-RELATED"/>
    <property type="match status" value="1"/>
</dbReference>
<dbReference type="Gene3D" id="3.40.190.10">
    <property type="entry name" value="Periplasmic binding protein-like II"/>
    <property type="match status" value="1"/>
</dbReference>
<organism evidence="1 2">
    <name type="scientific">Candidatus Avoscillospira avistercoris</name>
    <dbReference type="NCBI Taxonomy" id="2840707"/>
    <lineage>
        <taxon>Bacteria</taxon>
        <taxon>Bacillati</taxon>
        <taxon>Bacillota</taxon>
        <taxon>Clostridia</taxon>
        <taxon>Eubacteriales</taxon>
        <taxon>Oscillospiraceae</taxon>
        <taxon>Oscillospiraceae incertae sedis</taxon>
        <taxon>Candidatus Avoscillospira</taxon>
    </lineage>
</organism>
<dbReference type="PANTHER" id="PTHR43649:SF12">
    <property type="entry name" value="DIACETYLCHITOBIOSE BINDING PROTEIN DASA"/>
    <property type="match status" value="1"/>
</dbReference>
<dbReference type="InterPro" id="IPR006059">
    <property type="entry name" value="SBP"/>
</dbReference>
<dbReference type="AlphaFoldDB" id="A0A9D1JTV5"/>
<dbReference type="EMBL" id="DVJJ01000164">
    <property type="protein sequence ID" value="HIS65815.1"/>
    <property type="molecule type" value="Genomic_DNA"/>
</dbReference>
<gene>
    <name evidence="1" type="ORF">IAA83_10690</name>
</gene>
<name>A0A9D1JTV5_9FIRM</name>
<protein>
    <submittedName>
        <fullName evidence="1">Extracellular solute-binding protein</fullName>
    </submittedName>
</protein>
<evidence type="ECO:0000313" key="2">
    <source>
        <dbReference type="Proteomes" id="UP000886741"/>
    </source>
</evidence>
<dbReference type="InterPro" id="IPR050490">
    <property type="entry name" value="Bact_solute-bd_prot1"/>
</dbReference>
<dbReference type="SUPFAM" id="SSF53850">
    <property type="entry name" value="Periplasmic binding protein-like II"/>
    <property type="match status" value="1"/>
</dbReference>
<reference evidence="1" key="2">
    <citation type="journal article" date="2021" name="PeerJ">
        <title>Extensive microbial diversity within the chicken gut microbiome revealed by metagenomics and culture.</title>
        <authorList>
            <person name="Gilroy R."/>
            <person name="Ravi A."/>
            <person name="Getino M."/>
            <person name="Pursley I."/>
            <person name="Horton D.L."/>
            <person name="Alikhan N.F."/>
            <person name="Baker D."/>
            <person name="Gharbi K."/>
            <person name="Hall N."/>
            <person name="Watson M."/>
            <person name="Adriaenssens E.M."/>
            <person name="Foster-Nyarko E."/>
            <person name="Jarju S."/>
            <person name="Secka A."/>
            <person name="Antonio M."/>
            <person name="Oren A."/>
            <person name="Chaudhuri R.R."/>
            <person name="La Ragione R."/>
            <person name="Hildebrand F."/>
            <person name="Pallen M.J."/>
        </authorList>
    </citation>
    <scope>NUCLEOTIDE SEQUENCE</scope>
    <source>
        <strain evidence="1">ChiBcec16-1751</strain>
    </source>
</reference>
<proteinExistence type="predicted"/>
<evidence type="ECO:0000313" key="1">
    <source>
        <dbReference type="EMBL" id="HIS65815.1"/>
    </source>
</evidence>
<reference evidence="1" key="1">
    <citation type="submission" date="2020-10" db="EMBL/GenBank/DDBJ databases">
        <authorList>
            <person name="Gilroy R."/>
        </authorList>
    </citation>
    <scope>NUCLEOTIDE SEQUENCE</scope>
    <source>
        <strain evidence="1">ChiBcec16-1751</strain>
    </source>
</reference>
<comment type="caution">
    <text evidence="1">The sequence shown here is derived from an EMBL/GenBank/DDBJ whole genome shotgun (WGS) entry which is preliminary data.</text>
</comment>
<dbReference type="Pfam" id="PF13416">
    <property type="entry name" value="SBP_bac_8"/>
    <property type="match status" value="1"/>
</dbReference>
<dbReference type="Proteomes" id="UP000886741">
    <property type="component" value="Unassembled WGS sequence"/>
</dbReference>
<sequence length="436" mass="48989">MKRKWIGVLLGTAVLAAVAGGVAYASGEREVVLEFGMFTGSYWDVANANSFTIIDQAIETFEAAHPGVRIHYYSGVDKDDYSEWFSRKLLRNETPDVFMVLGSDFHQFTSMGILKDLGPLMAADDTFDESAYFTSAFVSGQYDGTQYALPYETVPTLMFVNQTLLNKEGITVPDENWTWEEFYKICRQVTQDINGDGILDQFGTYNYGWLEAAHSNGADLFNQGGTQSYFGDEKTVQAVKFIAQLQELYQGQTVTQEDFNAGKVAFMPLTFAEYRTYKTYPYKIKRYSNFQWDCITMPAGSQGDNISQVDTLLMGISANTRQTQLAWEFLKLLTCDPAIQTEIFRQSQGASVLKSVTGSRQVEAILQEDMDEGDRVISGALLSRVIEEGCIEPQFKKYEQAMSLANSKINTLLDADNVVDSEMKILQHEVDAYLQQ</sequence>
<accession>A0A9D1JTV5</accession>